<evidence type="ECO:0000256" key="1">
    <source>
        <dbReference type="SAM" id="Coils"/>
    </source>
</evidence>
<feature type="region of interest" description="Disordered" evidence="2">
    <location>
        <begin position="1"/>
        <end position="36"/>
    </location>
</feature>
<dbReference type="AlphaFoldDB" id="A0A934RK12"/>
<evidence type="ECO:0000256" key="3">
    <source>
        <dbReference type="SAM" id="Phobius"/>
    </source>
</evidence>
<dbReference type="RefSeq" id="WP_200390552.1">
    <property type="nucleotide sequence ID" value="NZ_JAENIO010000005.1"/>
</dbReference>
<dbReference type="EMBL" id="JAENIO010000005">
    <property type="protein sequence ID" value="MBK1833122.1"/>
    <property type="molecule type" value="Genomic_DNA"/>
</dbReference>
<evidence type="ECO:0000313" key="5">
    <source>
        <dbReference type="Proteomes" id="UP000604083"/>
    </source>
</evidence>
<keyword evidence="5" id="KW-1185">Reference proteome</keyword>
<proteinExistence type="predicted"/>
<keyword evidence="3" id="KW-0812">Transmembrane</keyword>
<dbReference type="Proteomes" id="UP000604083">
    <property type="component" value="Unassembled WGS sequence"/>
</dbReference>
<gene>
    <name evidence="4" type="ORF">JIN78_03530</name>
</gene>
<name>A0A934RK12_9BACT</name>
<evidence type="ECO:0008006" key="6">
    <source>
        <dbReference type="Google" id="ProtNLM"/>
    </source>
</evidence>
<evidence type="ECO:0000256" key="2">
    <source>
        <dbReference type="SAM" id="MobiDB-lite"/>
    </source>
</evidence>
<feature type="transmembrane region" description="Helical" evidence="3">
    <location>
        <begin position="328"/>
        <end position="350"/>
    </location>
</feature>
<accession>A0A934RK12</accession>
<feature type="coiled-coil region" evidence="1">
    <location>
        <begin position="435"/>
        <end position="472"/>
    </location>
</feature>
<keyword evidence="1" id="KW-0175">Coiled coil</keyword>
<reference evidence="4" key="1">
    <citation type="submission" date="2021-01" db="EMBL/GenBank/DDBJ databases">
        <title>Modified the classification status of verrucomicrobia.</title>
        <authorList>
            <person name="Feng X."/>
        </authorList>
    </citation>
    <scope>NUCLEOTIDE SEQUENCE</scope>
    <source>
        <strain evidence="4">KCTC 12986</strain>
    </source>
</reference>
<organism evidence="4 5">
    <name type="scientific">Roseibacillus ishigakijimensis</name>
    <dbReference type="NCBI Taxonomy" id="454146"/>
    <lineage>
        <taxon>Bacteria</taxon>
        <taxon>Pseudomonadati</taxon>
        <taxon>Verrucomicrobiota</taxon>
        <taxon>Verrucomicrobiia</taxon>
        <taxon>Verrucomicrobiales</taxon>
        <taxon>Verrucomicrobiaceae</taxon>
        <taxon>Roseibacillus</taxon>
    </lineage>
</organism>
<comment type="caution">
    <text evidence="4">The sequence shown here is derived from an EMBL/GenBank/DDBJ whole genome shotgun (WGS) entry which is preliminary data.</text>
</comment>
<sequence length="644" mass="72503">MNDSHRPPHLATSESEEDWGGVRPGAGEGDPPSGETWQALRSLLLGKEITELEALRQKLAQTQSPEWLAQNLAEALRRRKEEKASFDELVAALQAGTESAIQRSVNLDKEPLTKALFPIMGPAIRSYVLDLFRGMAEELNRSIQNATSAERLKWRVQAKMAGKPYSEFVLLKTRSFRIEEVYLMQRDTGLLLLHAALNPANEVDGEADVVSGMFTAIRSFVKDSFARGRTSEDGDDEELGSFTFGDREVLIEVGPSLVLAAVVHGVPSREAREKLKEIHEHLHGELQPLLENFSGDTSELERARPVLRTALIERRVEKGQEKGGRGLWRVWLFLALVAAFALAVIAVNLWEQRRWDHYESSLRAEPGLAVTAVERTGWWRQRLVRGVRDPLAADPAALAEKEGLNLTRIRFDFDSFTSAEEPFVTRREATLQEWRRDWQADLAELKRELASSQEAQEEARRLSERKSKALLESLWQDIPALESRLTEGTLFLAGDLTAAELALVERRIIPLQEGWTIDTTGLGNRTQVRMDELVDQIEGSTIRYVGGTLENEDVRHFEAKLAQIVELSELMAAGLQELTIQLTAHPLIGENREPNRLVEEKRLQHVEARLREEGWNHGEVEASLSEDLSQAGEGISVRIEKRND</sequence>
<evidence type="ECO:0000313" key="4">
    <source>
        <dbReference type="EMBL" id="MBK1833122.1"/>
    </source>
</evidence>
<keyword evidence="3" id="KW-1133">Transmembrane helix</keyword>
<protein>
    <recommendedName>
        <fullName evidence="6">OmpA-like domain-containing protein</fullName>
    </recommendedName>
</protein>
<keyword evidence="3" id="KW-0472">Membrane</keyword>